<keyword evidence="2" id="KW-0547">Nucleotide-binding</keyword>
<comment type="caution">
    <text evidence="2">The sequence shown here is derived from an EMBL/GenBank/DDBJ whole genome shotgun (WGS) entry which is preliminary data.</text>
</comment>
<evidence type="ECO:0000256" key="1">
    <source>
        <dbReference type="SAM" id="MobiDB-lite"/>
    </source>
</evidence>
<name>A0A2P4YJ41_9STRA</name>
<reference evidence="2 3" key="1">
    <citation type="journal article" date="2017" name="Genome Biol. Evol.">
        <title>Phytophthora megakarya and P. palmivora, closely related causal agents of cacao black pod rot, underwent increases in genome sizes and gene numbers by different mechanisms.</title>
        <authorList>
            <person name="Ali S.S."/>
            <person name="Shao J."/>
            <person name="Lary D.J."/>
            <person name="Kronmiller B."/>
            <person name="Shen D."/>
            <person name="Strem M.D."/>
            <person name="Amoako-Attah I."/>
            <person name="Akrofi A.Y."/>
            <person name="Begoude B.A."/>
            <person name="Ten Hoopen G.M."/>
            <person name="Coulibaly K."/>
            <person name="Kebe B.I."/>
            <person name="Melnick R.L."/>
            <person name="Guiltinan M.J."/>
            <person name="Tyler B.M."/>
            <person name="Meinhardt L.W."/>
            <person name="Bailey B.A."/>
        </authorList>
    </citation>
    <scope>NUCLEOTIDE SEQUENCE [LARGE SCALE GENOMIC DNA]</scope>
    <source>
        <strain evidence="3">sbr112.9</strain>
    </source>
</reference>
<feature type="region of interest" description="Disordered" evidence="1">
    <location>
        <begin position="1"/>
        <end position="184"/>
    </location>
</feature>
<feature type="compositionally biased region" description="Acidic residues" evidence="1">
    <location>
        <begin position="169"/>
        <end position="178"/>
    </location>
</feature>
<feature type="compositionally biased region" description="Polar residues" evidence="1">
    <location>
        <begin position="48"/>
        <end position="58"/>
    </location>
</feature>
<feature type="compositionally biased region" description="Low complexity" evidence="1">
    <location>
        <begin position="124"/>
        <end position="133"/>
    </location>
</feature>
<feature type="region of interest" description="Disordered" evidence="1">
    <location>
        <begin position="359"/>
        <end position="380"/>
    </location>
</feature>
<keyword evidence="3" id="KW-1185">Reference proteome</keyword>
<evidence type="ECO:0000313" key="2">
    <source>
        <dbReference type="EMBL" id="POM77817.1"/>
    </source>
</evidence>
<feature type="compositionally biased region" description="Low complexity" evidence="1">
    <location>
        <begin position="7"/>
        <end position="21"/>
    </location>
</feature>
<feature type="compositionally biased region" description="Basic and acidic residues" evidence="1">
    <location>
        <begin position="27"/>
        <end position="40"/>
    </location>
</feature>
<dbReference type="Proteomes" id="UP000237271">
    <property type="component" value="Unassembled WGS sequence"/>
</dbReference>
<proteinExistence type="predicted"/>
<gene>
    <name evidence="2" type="ORF">PHPALM_4736</name>
</gene>
<dbReference type="AlphaFoldDB" id="A0A2P4YJ41"/>
<dbReference type="EMBL" id="NCKW01002309">
    <property type="protein sequence ID" value="POM77817.1"/>
    <property type="molecule type" value="Genomic_DNA"/>
</dbReference>
<protein>
    <submittedName>
        <fullName evidence="2">ATP-binding cassette (ABC) Superfamily</fullName>
    </submittedName>
</protein>
<dbReference type="OrthoDB" id="126917at2759"/>
<accession>A0A2P4YJ41</accession>
<dbReference type="GO" id="GO:0005524">
    <property type="term" value="F:ATP binding"/>
    <property type="evidence" value="ECO:0007669"/>
    <property type="project" value="UniProtKB-KW"/>
</dbReference>
<sequence length="419" mass="45856">MPRKASTHGASTASKSTTARSKTTKAKSKDKATPRKEAHKVASKAVSKPTSAAATQGGSPRRGRSCSLSPDDRPTPRPTRTHWVHEGPASSRDAPVDDSESSEAKAALTGPLDKNLTLAEGKARAQAAKAASSKRADEGAGAAKKRAAPETPSHESSFSKDYHSLFDSSSDEAEEEGAVAEPQEISNNLDVQQERYQAAQLQGAPAPPMAVYPHGYYPPDAGSGSPMFLEHVKAPRGLNLGRTSRGAYERALTARCVLLAPHRIPLKEFTSLRKKPEDRGGLFPVWGYPYVQHENTTTQSQAEGLFWRWVSLKNVTVQKLKELREDRLLSYVLDQRDLRIEFAHLIAKQQLHSVMEGLRQQSKSSAHDERGYGSVNPGTVHRKAAKMPRTTYARLLLIPDLNNLWAVNPEPAFRLPRVL</sequence>
<organism evidence="2 3">
    <name type="scientific">Phytophthora palmivora</name>
    <dbReference type="NCBI Taxonomy" id="4796"/>
    <lineage>
        <taxon>Eukaryota</taxon>
        <taxon>Sar</taxon>
        <taxon>Stramenopiles</taxon>
        <taxon>Oomycota</taxon>
        <taxon>Peronosporomycetes</taxon>
        <taxon>Peronosporales</taxon>
        <taxon>Peronosporaceae</taxon>
        <taxon>Phytophthora</taxon>
    </lineage>
</organism>
<keyword evidence="2" id="KW-0067">ATP-binding</keyword>
<evidence type="ECO:0000313" key="3">
    <source>
        <dbReference type="Proteomes" id="UP000237271"/>
    </source>
</evidence>